<evidence type="ECO:0000313" key="2">
    <source>
        <dbReference type="Proteomes" id="UP000309997"/>
    </source>
</evidence>
<sequence length="140" mass="15797">MVMLIGGYFVVMGAKDTTFSSLFVAEEVPGQDWDYRIQGWWKAVMIVPSTLSFLVCFLLESGAPTIPSHFVNYQDIVLRWQDYNAWGAIYIYINGSSKVNSERIQSNQVLFSDEDKAKSRGRSFASSLMLLGVKTSFSLE</sequence>
<organism evidence="1 2">
    <name type="scientific">Populus alba</name>
    <name type="common">White poplar</name>
    <dbReference type="NCBI Taxonomy" id="43335"/>
    <lineage>
        <taxon>Eukaryota</taxon>
        <taxon>Viridiplantae</taxon>
        <taxon>Streptophyta</taxon>
        <taxon>Embryophyta</taxon>
        <taxon>Tracheophyta</taxon>
        <taxon>Spermatophyta</taxon>
        <taxon>Magnoliopsida</taxon>
        <taxon>eudicotyledons</taxon>
        <taxon>Gunneridae</taxon>
        <taxon>Pentapetalae</taxon>
        <taxon>rosids</taxon>
        <taxon>fabids</taxon>
        <taxon>Malpighiales</taxon>
        <taxon>Salicaceae</taxon>
        <taxon>Saliceae</taxon>
        <taxon>Populus</taxon>
    </lineage>
</organism>
<proteinExistence type="predicted"/>
<comment type="caution">
    <text evidence="1">The sequence shown here is derived from an EMBL/GenBank/DDBJ whole genome shotgun (WGS) entry which is preliminary data.</text>
</comment>
<reference evidence="1 2" key="1">
    <citation type="journal article" date="2024" name="Plant Biotechnol. J.">
        <title>Genome and CRISPR/Cas9 system of a widespread forest tree (Populus alba) in the world.</title>
        <authorList>
            <person name="Liu Y.J."/>
            <person name="Jiang P.F."/>
            <person name="Han X.M."/>
            <person name="Li X.Y."/>
            <person name="Wang H.M."/>
            <person name="Wang Y.J."/>
            <person name="Wang X.X."/>
            <person name="Zeng Q.Y."/>
        </authorList>
    </citation>
    <scope>NUCLEOTIDE SEQUENCE [LARGE SCALE GENOMIC DNA]</scope>
    <source>
        <strain evidence="2">cv. PAL-ZL1</strain>
    </source>
</reference>
<protein>
    <submittedName>
        <fullName evidence="1">Uncharacterized protein</fullName>
    </submittedName>
</protein>
<gene>
    <name evidence="1" type="ORF">D5086_028538</name>
</gene>
<name>A0ACC4AYH3_POPAL</name>
<evidence type="ECO:0000313" key="1">
    <source>
        <dbReference type="EMBL" id="KAL3571289.1"/>
    </source>
</evidence>
<accession>A0ACC4AYH3</accession>
<dbReference type="Proteomes" id="UP000309997">
    <property type="component" value="Unassembled WGS sequence"/>
</dbReference>
<dbReference type="EMBL" id="RCHU02000015">
    <property type="protein sequence ID" value="KAL3571289.1"/>
    <property type="molecule type" value="Genomic_DNA"/>
</dbReference>
<keyword evidence="2" id="KW-1185">Reference proteome</keyword>